<dbReference type="EMBL" id="VDCV01000001">
    <property type="protein sequence ID" value="KAB5574512.1"/>
    <property type="molecule type" value="Genomic_DNA"/>
</dbReference>
<keyword evidence="1" id="KW-1133">Transmembrane helix</keyword>
<reference evidence="3" key="1">
    <citation type="journal article" date="2019" name="Gigascience">
        <title>De novo genome assembly of the endangered Acer yangbiense, a plant species with extremely small populations endemic to Yunnan Province, China.</title>
        <authorList>
            <person name="Yang J."/>
            <person name="Wariss H.M."/>
            <person name="Tao L."/>
            <person name="Zhang R."/>
            <person name="Yun Q."/>
            <person name="Hollingsworth P."/>
            <person name="Dao Z."/>
            <person name="Luo G."/>
            <person name="Guo H."/>
            <person name="Ma Y."/>
            <person name="Sun W."/>
        </authorList>
    </citation>
    <scope>NUCLEOTIDE SEQUENCE [LARGE SCALE GENOMIC DNA]</scope>
    <source>
        <strain evidence="3">cv. br00</strain>
    </source>
</reference>
<protein>
    <submittedName>
        <fullName evidence="2">Uncharacterized protein</fullName>
    </submittedName>
</protein>
<organism evidence="2 3">
    <name type="scientific">Salix brachista</name>
    <dbReference type="NCBI Taxonomy" id="2182728"/>
    <lineage>
        <taxon>Eukaryota</taxon>
        <taxon>Viridiplantae</taxon>
        <taxon>Streptophyta</taxon>
        <taxon>Embryophyta</taxon>
        <taxon>Tracheophyta</taxon>
        <taxon>Spermatophyta</taxon>
        <taxon>Magnoliopsida</taxon>
        <taxon>eudicotyledons</taxon>
        <taxon>Gunneridae</taxon>
        <taxon>Pentapetalae</taxon>
        <taxon>rosids</taxon>
        <taxon>fabids</taxon>
        <taxon>Malpighiales</taxon>
        <taxon>Salicaceae</taxon>
        <taxon>Saliceae</taxon>
        <taxon>Salix</taxon>
    </lineage>
</organism>
<keyword evidence="3" id="KW-1185">Reference proteome</keyword>
<comment type="caution">
    <text evidence="2">The sequence shown here is derived from an EMBL/GenBank/DDBJ whole genome shotgun (WGS) entry which is preliminary data.</text>
</comment>
<sequence length="144" mass="16417">MVLQDRYLHACRHESLFIGDIVEEVRKKLDSTALLASCIDWHRYRLLVKKTKMIVSILSKIGVLILVGLFLYLLICVGIYLLQPSSDLESSFNGENDRVWKEAHSPDEMLKDFGIELHQSAGTKKYIDIGIKVMCSLVLAFFLS</sequence>
<evidence type="ECO:0000313" key="3">
    <source>
        <dbReference type="Proteomes" id="UP000326939"/>
    </source>
</evidence>
<evidence type="ECO:0000313" key="2">
    <source>
        <dbReference type="EMBL" id="KAB5574512.1"/>
    </source>
</evidence>
<dbReference type="Proteomes" id="UP000326939">
    <property type="component" value="Chromosome 1"/>
</dbReference>
<feature type="transmembrane region" description="Helical" evidence="1">
    <location>
        <begin position="126"/>
        <end position="143"/>
    </location>
</feature>
<name>A0A5N5P4I8_9ROSI</name>
<dbReference type="AlphaFoldDB" id="A0A5N5P4I8"/>
<keyword evidence="1" id="KW-0812">Transmembrane</keyword>
<accession>A0A5N5P4I8</accession>
<feature type="transmembrane region" description="Helical" evidence="1">
    <location>
        <begin position="53"/>
        <end position="82"/>
    </location>
</feature>
<gene>
    <name evidence="2" type="ORF">DKX38_001706</name>
</gene>
<evidence type="ECO:0000256" key="1">
    <source>
        <dbReference type="SAM" id="Phobius"/>
    </source>
</evidence>
<proteinExistence type="predicted"/>
<keyword evidence="1" id="KW-0472">Membrane</keyword>